<evidence type="ECO:0000256" key="6">
    <source>
        <dbReference type="ARBA" id="ARBA00023212"/>
    </source>
</evidence>
<evidence type="ECO:0000256" key="5">
    <source>
        <dbReference type="ARBA" id="ARBA00023203"/>
    </source>
</evidence>
<dbReference type="KEGG" id="wse:WALSEDRAFT_68388"/>
<keyword evidence="5" id="KW-0009">Actin-binding</keyword>
<dbReference type="GO" id="GO:0005737">
    <property type="term" value="C:cytoplasm"/>
    <property type="evidence" value="ECO:0007669"/>
    <property type="project" value="TreeGrafter"/>
</dbReference>
<comment type="subunit">
    <text evidence="7">Interacts with G-actin; ADP-actin form.</text>
</comment>
<dbReference type="CDD" id="cd11284">
    <property type="entry name" value="ADF_Twf-C_like"/>
    <property type="match status" value="1"/>
</dbReference>
<dbReference type="HOGENOM" id="CLU_031995_0_1_1"/>
<name>I4YEP1_WALMC</name>
<evidence type="ECO:0000256" key="7">
    <source>
        <dbReference type="ARBA" id="ARBA00038532"/>
    </source>
</evidence>
<dbReference type="AlphaFoldDB" id="I4YEP1"/>
<dbReference type="GO" id="GO:0030042">
    <property type="term" value="P:actin filament depolymerization"/>
    <property type="evidence" value="ECO:0007669"/>
    <property type="project" value="TreeGrafter"/>
</dbReference>
<dbReference type="FunFam" id="3.40.20.10:FF:000007">
    <property type="entry name" value="Twinfilin-1 isoform 1"/>
    <property type="match status" value="1"/>
</dbReference>
<comment type="subcellular location">
    <subcellularLocation>
        <location evidence="1">Cytoplasm</location>
        <location evidence="1">Cytoskeleton</location>
    </subcellularLocation>
</comment>
<protein>
    <submittedName>
        <fullName evidence="9">Actin depolymerizing protein</fullName>
    </submittedName>
</protein>
<dbReference type="InParanoid" id="I4YEP1"/>
<dbReference type="PANTHER" id="PTHR13759:SF1">
    <property type="entry name" value="TWINFILIN"/>
    <property type="match status" value="1"/>
</dbReference>
<evidence type="ECO:0000313" key="10">
    <source>
        <dbReference type="Proteomes" id="UP000005242"/>
    </source>
</evidence>
<keyword evidence="10" id="KW-1185">Reference proteome</keyword>
<gene>
    <name evidence="9" type="ORF">WALSEDRAFT_68388</name>
</gene>
<dbReference type="InterPro" id="IPR029006">
    <property type="entry name" value="ADF-H/Gelsolin-like_dom_sf"/>
</dbReference>
<dbReference type="InterPro" id="IPR002108">
    <property type="entry name" value="ADF-H"/>
</dbReference>
<dbReference type="STRING" id="671144.I4YEP1"/>
<dbReference type="Gene3D" id="3.40.20.10">
    <property type="entry name" value="Severin"/>
    <property type="match status" value="2"/>
</dbReference>
<dbReference type="OrthoDB" id="10006997at2759"/>
<dbReference type="PANTHER" id="PTHR13759">
    <property type="entry name" value="TWINFILIN"/>
    <property type="match status" value="1"/>
</dbReference>
<dbReference type="eggNOG" id="KOG1747">
    <property type="taxonomic scope" value="Eukaryota"/>
</dbReference>
<accession>I4YEP1</accession>
<evidence type="ECO:0000259" key="8">
    <source>
        <dbReference type="PROSITE" id="PS51263"/>
    </source>
</evidence>
<proteinExistence type="inferred from homology"/>
<dbReference type="Pfam" id="PF00241">
    <property type="entry name" value="Cofilin_ADF"/>
    <property type="match status" value="2"/>
</dbReference>
<dbReference type="GO" id="GO:0003785">
    <property type="term" value="F:actin monomer binding"/>
    <property type="evidence" value="ECO:0007669"/>
    <property type="project" value="TreeGrafter"/>
</dbReference>
<sequence>MSVNSGIQPTAALAREFEDANTFTSTTRCIKVEIQDEQLKSTHKTEIKGDENVDYAELYKILSQNIPAFLLFKQDNKKFRIIHYAPESASIKDKMVYSSSRASLEKQLGSQFFIKTDFIDDIKQFSDDANAESHPFKVVEEADKPYSEREKRLNEIDNLIKSSTSLSKVTQSIKFGWNDDVTQALNGIVNGEHNFVQCAIDIKTETIILEDKKDVELSNLKENISTVEPRYTIFKMTNGQYIFVYTCPPNSNIKSRMLYSSSATNFPSSIQTAFAINIKKKFETNDPSELTEGHITAELNPTTAGSMTAEIKFNKPRGPANRRRVIYN</sequence>
<dbReference type="GO" id="GO:0051016">
    <property type="term" value="P:barbed-end actin filament capping"/>
    <property type="evidence" value="ECO:0007669"/>
    <property type="project" value="TreeGrafter"/>
</dbReference>
<feature type="domain" description="ADF-H" evidence="8">
    <location>
        <begin position="172"/>
        <end position="300"/>
    </location>
</feature>
<organism evidence="9 10">
    <name type="scientific">Wallemia mellicola (strain ATCC MYA-4683 / CBS 633.66)</name>
    <name type="common">Wallemia sebi (CBS 633.66)</name>
    <dbReference type="NCBI Taxonomy" id="671144"/>
    <lineage>
        <taxon>Eukaryota</taxon>
        <taxon>Fungi</taxon>
        <taxon>Dikarya</taxon>
        <taxon>Basidiomycota</taxon>
        <taxon>Wallemiomycotina</taxon>
        <taxon>Wallemiomycetes</taxon>
        <taxon>Wallemiales</taxon>
        <taxon>Wallemiaceae</taxon>
        <taxon>Wallemia</taxon>
    </lineage>
</organism>
<dbReference type="RefSeq" id="XP_006957676.1">
    <property type="nucleotide sequence ID" value="XM_006957614.1"/>
</dbReference>
<feature type="domain" description="ADF-H" evidence="8">
    <location>
        <begin position="4"/>
        <end position="132"/>
    </location>
</feature>
<evidence type="ECO:0000256" key="2">
    <source>
        <dbReference type="ARBA" id="ARBA00009557"/>
    </source>
</evidence>
<dbReference type="FunCoup" id="I4YEP1">
    <property type="interactions" value="169"/>
</dbReference>
<dbReference type="InterPro" id="IPR028458">
    <property type="entry name" value="Twinfilin"/>
</dbReference>
<keyword evidence="4" id="KW-0677">Repeat</keyword>
<comment type="similarity">
    <text evidence="2">Belongs to the actin-binding proteins ADF family. Twinfilin subfamily.</text>
</comment>
<dbReference type="GO" id="GO:0005884">
    <property type="term" value="C:actin filament"/>
    <property type="evidence" value="ECO:0007669"/>
    <property type="project" value="TreeGrafter"/>
</dbReference>
<dbReference type="Proteomes" id="UP000005242">
    <property type="component" value="Unassembled WGS sequence"/>
</dbReference>
<dbReference type="OMA" id="YLFKHTH"/>
<evidence type="ECO:0000313" key="9">
    <source>
        <dbReference type="EMBL" id="EIM22433.1"/>
    </source>
</evidence>
<dbReference type="GeneID" id="18475388"/>
<keyword evidence="3" id="KW-0963">Cytoplasm</keyword>
<evidence type="ECO:0000256" key="1">
    <source>
        <dbReference type="ARBA" id="ARBA00004245"/>
    </source>
</evidence>
<dbReference type="SMART" id="SM00102">
    <property type="entry name" value="ADF"/>
    <property type="match status" value="2"/>
</dbReference>
<evidence type="ECO:0000256" key="4">
    <source>
        <dbReference type="ARBA" id="ARBA00022737"/>
    </source>
</evidence>
<evidence type="ECO:0000256" key="3">
    <source>
        <dbReference type="ARBA" id="ARBA00022490"/>
    </source>
</evidence>
<dbReference type="SUPFAM" id="SSF55753">
    <property type="entry name" value="Actin depolymerizing proteins"/>
    <property type="match status" value="2"/>
</dbReference>
<dbReference type="GO" id="GO:0051015">
    <property type="term" value="F:actin filament binding"/>
    <property type="evidence" value="ECO:0007669"/>
    <property type="project" value="TreeGrafter"/>
</dbReference>
<dbReference type="EMBL" id="JH668228">
    <property type="protein sequence ID" value="EIM22433.1"/>
    <property type="molecule type" value="Genomic_DNA"/>
</dbReference>
<reference evidence="9 10" key="1">
    <citation type="journal article" date="2012" name="Fungal Genet. Biol.">
        <title>The genome of the xerotolerant mold Wallemia sebi reveals adaptations to osmotic stress and suggests cryptic sexual reproduction.</title>
        <authorList>
            <person name="Padamsee M."/>
            <person name="Kumar T.K.A."/>
            <person name="Riley R."/>
            <person name="Binder M."/>
            <person name="Boyd A."/>
            <person name="Calvo A.M."/>
            <person name="Furukawa K."/>
            <person name="Hesse C."/>
            <person name="Hohmann S."/>
            <person name="James T.Y."/>
            <person name="LaButti K."/>
            <person name="Lapidus A."/>
            <person name="Lindquist E."/>
            <person name="Lucas S."/>
            <person name="Miller K."/>
            <person name="Shantappa S."/>
            <person name="Grigoriev I.V."/>
            <person name="Hibbett D.S."/>
            <person name="McLaughlin D.J."/>
            <person name="Spatafora J.W."/>
            <person name="Aime M.C."/>
        </authorList>
    </citation>
    <scope>NUCLEOTIDE SEQUENCE [LARGE SCALE GENOMIC DNA]</scope>
    <source>
        <strain evidence="10">ATCC MYA-4683 / CBS 633.66</strain>
    </source>
</reference>
<dbReference type="PROSITE" id="PS51263">
    <property type="entry name" value="ADF_H"/>
    <property type="match status" value="2"/>
</dbReference>
<keyword evidence="6" id="KW-0206">Cytoskeleton</keyword>